<evidence type="ECO:0000256" key="1">
    <source>
        <dbReference type="SAM" id="MobiDB-lite"/>
    </source>
</evidence>
<dbReference type="EMBL" id="CM009753">
    <property type="protein sequence ID" value="PUZ57945.1"/>
    <property type="molecule type" value="Genomic_DNA"/>
</dbReference>
<feature type="region of interest" description="Disordered" evidence="1">
    <location>
        <begin position="38"/>
        <end position="125"/>
    </location>
</feature>
<name>A0A2T7DQT4_9POAL</name>
<reference evidence="2 3" key="1">
    <citation type="submission" date="2018-04" db="EMBL/GenBank/DDBJ databases">
        <title>WGS assembly of Panicum hallii var. hallii HAL2.</title>
        <authorList>
            <person name="Lovell J."/>
            <person name="Jenkins J."/>
            <person name="Lowry D."/>
            <person name="Mamidi S."/>
            <person name="Sreedasyam A."/>
            <person name="Weng X."/>
            <person name="Barry K."/>
            <person name="Bonette J."/>
            <person name="Campitelli B."/>
            <person name="Daum C."/>
            <person name="Gordon S."/>
            <person name="Gould B."/>
            <person name="Lipzen A."/>
            <person name="MacQueen A."/>
            <person name="Palacio-Mejia J."/>
            <person name="Plott C."/>
            <person name="Shakirov E."/>
            <person name="Shu S."/>
            <person name="Yoshinaga Y."/>
            <person name="Zane M."/>
            <person name="Rokhsar D."/>
            <person name="Grimwood J."/>
            <person name="Schmutz J."/>
            <person name="Juenger T."/>
        </authorList>
    </citation>
    <scope>NUCLEOTIDE SEQUENCE [LARGE SCALE GENOMIC DNA]</scope>
    <source>
        <strain evidence="3">cv. HAL2</strain>
    </source>
</reference>
<evidence type="ECO:0000313" key="2">
    <source>
        <dbReference type="EMBL" id="PUZ57945.1"/>
    </source>
</evidence>
<dbReference type="Gramene" id="PUZ57945">
    <property type="protein sequence ID" value="PUZ57945"/>
    <property type="gene ID" value="GQ55_5G470600"/>
</dbReference>
<protein>
    <submittedName>
        <fullName evidence="2">Uncharacterized protein</fullName>
    </submittedName>
</protein>
<keyword evidence="3" id="KW-1185">Reference proteome</keyword>
<sequence>MFSSSAQAPCALPFFPLRPDLGAAAACTGVAGAPALLQPAPSLPPAPARTTRTPPAPVRALHSPLHCPCPTLSPRNRGRAEPLPADSARHQGAAPSLLHAEPLQPRPPAGHRPKQSHHCSCRHEQTLTNRTDPTLLFSPAKFDLYNASPLRISWKTPWMYCIFSIEPHP</sequence>
<evidence type="ECO:0000313" key="3">
    <source>
        <dbReference type="Proteomes" id="UP000244336"/>
    </source>
</evidence>
<dbReference type="Proteomes" id="UP000244336">
    <property type="component" value="Chromosome 5"/>
</dbReference>
<accession>A0A2T7DQT4</accession>
<proteinExistence type="predicted"/>
<organism evidence="2 3">
    <name type="scientific">Panicum hallii var. hallii</name>
    <dbReference type="NCBI Taxonomy" id="1504633"/>
    <lineage>
        <taxon>Eukaryota</taxon>
        <taxon>Viridiplantae</taxon>
        <taxon>Streptophyta</taxon>
        <taxon>Embryophyta</taxon>
        <taxon>Tracheophyta</taxon>
        <taxon>Spermatophyta</taxon>
        <taxon>Magnoliopsida</taxon>
        <taxon>Liliopsida</taxon>
        <taxon>Poales</taxon>
        <taxon>Poaceae</taxon>
        <taxon>PACMAD clade</taxon>
        <taxon>Panicoideae</taxon>
        <taxon>Panicodae</taxon>
        <taxon>Paniceae</taxon>
        <taxon>Panicinae</taxon>
        <taxon>Panicum</taxon>
        <taxon>Panicum sect. Panicum</taxon>
    </lineage>
</organism>
<gene>
    <name evidence="2" type="ORF">GQ55_5G470600</name>
</gene>
<dbReference type="AlphaFoldDB" id="A0A2T7DQT4"/>
<feature type="compositionally biased region" description="Basic residues" evidence="1">
    <location>
        <begin position="109"/>
        <end position="120"/>
    </location>
</feature>